<evidence type="ECO:0000313" key="1">
    <source>
        <dbReference type="EMBL" id="GAA5494367.1"/>
    </source>
</evidence>
<gene>
    <name evidence="1" type="ORF">Rhal01_00527</name>
</gene>
<evidence type="ECO:0000313" key="2">
    <source>
        <dbReference type="Proteomes" id="UP001424741"/>
    </source>
</evidence>
<reference evidence="1 2" key="1">
    <citation type="submission" date="2024-02" db="EMBL/GenBank/DDBJ databases">
        <title>Rubritalea halochordaticola NBRC 107102.</title>
        <authorList>
            <person name="Ichikawa N."/>
            <person name="Katano-Makiyama Y."/>
            <person name="Hidaka K."/>
        </authorList>
    </citation>
    <scope>NUCLEOTIDE SEQUENCE [LARGE SCALE GENOMIC DNA]</scope>
    <source>
        <strain evidence="1 2">NBRC 107102</strain>
    </source>
</reference>
<dbReference type="Proteomes" id="UP001424741">
    <property type="component" value="Unassembled WGS sequence"/>
</dbReference>
<accession>A0ABP9UVI3</accession>
<comment type="caution">
    <text evidence="1">The sequence shown here is derived from an EMBL/GenBank/DDBJ whole genome shotgun (WGS) entry which is preliminary data.</text>
</comment>
<organism evidence="1 2">
    <name type="scientific">Rubritalea halochordaticola</name>
    <dbReference type="NCBI Taxonomy" id="714537"/>
    <lineage>
        <taxon>Bacteria</taxon>
        <taxon>Pseudomonadati</taxon>
        <taxon>Verrucomicrobiota</taxon>
        <taxon>Verrucomicrobiia</taxon>
        <taxon>Verrucomicrobiales</taxon>
        <taxon>Rubritaleaceae</taxon>
        <taxon>Rubritalea</taxon>
    </lineage>
</organism>
<name>A0ABP9UVI3_9BACT</name>
<protein>
    <recommendedName>
        <fullName evidence="3">Cytochrome c domain-containing protein</fullName>
    </recommendedName>
</protein>
<dbReference type="EMBL" id="BAABRL010000001">
    <property type="protein sequence ID" value="GAA5494367.1"/>
    <property type="molecule type" value="Genomic_DNA"/>
</dbReference>
<proteinExistence type="predicted"/>
<evidence type="ECO:0008006" key="3">
    <source>
        <dbReference type="Google" id="ProtNLM"/>
    </source>
</evidence>
<keyword evidence="2" id="KW-1185">Reference proteome</keyword>
<sequence length="424" mass="48151">MHLYLQRLFLLIAVSHSALYGQPNYELQPSNYSKAQESNTISRLQAAMDEQRRTLPGSSPKELLKSLLDELGIPASSQTLVFSKTSLQRDLITPKNPRALYFNRDFYVGYVPGGLIEVVACDDPTGMMFYSLNPNEAPEQRKFVRSSECLLCHANSRTKEIPGLLVRSVYPDKEGQPILSWGDHLTTPSSPVSERWGGWYVTGKHGSAKHLGNKWVKEGNRFNNSHGSNLEDLTEYIKTDNYLAPGSDITALMVMEHQIEFHNTCYAAKTNFERQVYLHKALYEGKVDYTSEALSKAIHSYAEGILKVMLFADEALVPVDGIQGSKEFESDFIAAGLEYDGHSLRELRMQRRMFKYRCSYMIFSKSFEYLPTPIKQKVLEDLHTILTSDKNRPSLPELSSREKQRAHAILLNHHDAYKKVAASR</sequence>